<keyword evidence="2" id="KW-0378">Hydrolase</keyword>
<dbReference type="InterPro" id="IPR013094">
    <property type="entry name" value="AB_hydrolase_3"/>
</dbReference>
<dbReference type="GO" id="GO:0052689">
    <property type="term" value="F:carboxylic ester hydrolase activity"/>
    <property type="evidence" value="ECO:0007669"/>
    <property type="project" value="InterPro"/>
</dbReference>
<evidence type="ECO:0000256" key="1">
    <source>
        <dbReference type="ARBA" id="ARBA00010515"/>
    </source>
</evidence>
<dbReference type="PIRSF" id="PIRSF037251">
    <property type="entry name" value="Arylacetamide_deacetylase"/>
    <property type="match status" value="1"/>
</dbReference>
<feature type="active site" evidence="3">
    <location>
        <position position="389"/>
    </location>
</feature>
<name>A0AAF3FKD3_9BILA</name>
<feature type="active site" evidence="3">
    <location>
        <position position="359"/>
    </location>
</feature>
<dbReference type="GO" id="GO:0016020">
    <property type="term" value="C:membrane"/>
    <property type="evidence" value="ECO:0007669"/>
    <property type="project" value="InterPro"/>
</dbReference>
<organism evidence="5 6">
    <name type="scientific">Mesorhabditis belari</name>
    <dbReference type="NCBI Taxonomy" id="2138241"/>
    <lineage>
        <taxon>Eukaryota</taxon>
        <taxon>Metazoa</taxon>
        <taxon>Ecdysozoa</taxon>
        <taxon>Nematoda</taxon>
        <taxon>Chromadorea</taxon>
        <taxon>Rhabditida</taxon>
        <taxon>Rhabditina</taxon>
        <taxon>Rhabditomorpha</taxon>
        <taxon>Rhabditoidea</taxon>
        <taxon>Rhabditidae</taxon>
        <taxon>Mesorhabditinae</taxon>
        <taxon>Mesorhabditis</taxon>
    </lineage>
</organism>
<proteinExistence type="inferred from homology"/>
<dbReference type="WBParaSite" id="MBELARI_LOCUS7349">
    <property type="protein sequence ID" value="MBELARI_LOCUS7349"/>
    <property type="gene ID" value="MBELARI_LOCUS7349"/>
</dbReference>
<dbReference type="Pfam" id="PF07859">
    <property type="entry name" value="Abhydrolase_3"/>
    <property type="match status" value="2"/>
</dbReference>
<dbReference type="AlphaFoldDB" id="A0AAF3FKD3"/>
<dbReference type="InterPro" id="IPR029058">
    <property type="entry name" value="AB_hydrolase_fold"/>
</dbReference>
<dbReference type="InterPro" id="IPR050300">
    <property type="entry name" value="GDXG_lipolytic_enzyme"/>
</dbReference>
<feature type="active site" evidence="3">
    <location>
        <position position="200"/>
    </location>
</feature>
<evidence type="ECO:0000313" key="5">
    <source>
        <dbReference type="Proteomes" id="UP000887575"/>
    </source>
</evidence>
<comment type="similarity">
    <text evidence="1">Belongs to the 'GDXG' lipolytic enzyme family.</text>
</comment>
<accession>A0AAF3FKD3</accession>
<keyword evidence="5" id="KW-1185">Reference proteome</keyword>
<dbReference type="SUPFAM" id="SSF53474">
    <property type="entry name" value="alpha/beta-Hydrolases"/>
    <property type="match status" value="1"/>
</dbReference>
<dbReference type="InterPro" id="IPR017157">
    <property type="entry name" value="Arylacetamide_deacetylase"/>
</dbReference>
<sequence>MKDTHGRRKGFILTAFLVSLIAWTLYKPLPEDFTEKFLDKFTMHLIEPALRVTYYWPADKLCPNAACRLTWTRLVLNSLARTIDPRILFDSHPDLKLATEFFDNIEVRTYIPKFNRTTDGAVFFVHGGGFVLGNTAIYEGLMRRMAKMLGSVVISVNYRLAPETIYPGGLEDVERALIDFIDNSRDYGVDPDKIVIMGDSAGGNLIAATAQRLRAKPEYRLAGQVLLYPLLQFHNLQTQSFLHFHRDLNGYALVDPTSLAYYYMWYAGIDVSKNPELAHSAITNGHLSDRVQRETSDIFDFSSLPKQLDHKIKKKMPMKANREAMLLMEEHLLDPSFAPLVQRNLTNLPTTLIVTCQFDILRDEGVLYHQRLVAAGISSKWIHYEKGFHAMLNFHNELYLAQESLKEIVDWTLETIKQV</sequence>
<protein>
    <recommendedName>
        <fullName evidence="4">Alpha/beta hydrolase fold-3 domain-containing protein</fullName>
    </recommendedName>
</protein>
<dbReference type="Gene3D" id="3.40.50.1820">
    <property type="entry name" value="alpha/beta hydrolase"/>
    <property type="match status" value="1"/>
</dbReference>
<dbReference type="Proteomes" id="UP000887575">
    <property type="component" value="Unassembled WGS sequence"/>
</dbReference>
<dbReference type="PANTHER" id="PTHR48081:SF8">
    <property type="entry name" value="ALPHA_BETA HYDROLASE FOLD-3 DOMAIN-CONTAINING PROTEIN-RELATED"/>
    <property type="match status" value="1"/>
</dbReference>
<feature type="domain" description="Alpha/beta hydrolase fold-3" evidence="4">
    <location>
        <begin position="318"/>
        <end position="392"/>
    </location>
</feature>
<evidence type="ECO:0000259" key="4">
    <source>
        <dbReference type="Pfam" id="PF07859"/>
    </source>
</evidence>
<evidence type="ECO:0000256" key="3">
    <source>
        <dbReference type="PIRSR" id="PIRSR037251-1"/>
    </source>
</evidence>
<evidence type="ECO:0000256" key="2">
    <source>
        <dbReference type="ARBA" id="ARBA00022801"/>
    </source>
</evidence>
<evidence type="ECO:0000313" key="6">
    <source>
        <dbReference type="WBParaSite" id="MBELARI_LOCUS7349"/>
    </source>
</evidence>
<dbReference type="PANTHER" id="PTHR48081">
    <property type="entry name" value="AB HYDROLASE SUPERFAMILY PROTEIN C4A8.06C"/>
    <property type="match status" value="1"/>
</dbReference>
<reference evidence="6" key="1">
    <citation type="submission" date="2024-02" db="UniProtKB">
        <authorList>
            <consortium name="WormBaseParasite"/>
        </authorList>
    </citation>
    <scope>IDENTIFICATION</scope>
</reference>
<feature type="domain" description="Alpha/beta hydrolase fold-3" evidence="4">
    <location>
        <begin position="122"/>
        <end position="275"/>
    </location>
</feature>